<dbReference type="InterPro" id="IPR014030">
    <property type="entry name" value="Ketoacyl_synth_N"/>
</dbReference>
<dbReference type="Pfam" id="PF08659">
    <property type="entry name" value="KR"/>
    <property type="match status" value="1"/>
</dbReference>
<proteinExistence type="predicted"/>
<dbReference type="Gene3D" id="3.40.50.720">
    <property type="entry name" value="NAD(P)-binding Rossmann-like Domain"/>
    <property type="match status" value="1"/>
</dbReference>
<dbReference type="GO" id="GO:0047879">
    <property type="term" value="F:erythronolide synthase activity"/>
    <property type="evidence" value="ECO:0007669"/>
    <property type="project" value="UniProtKB-EC"/>
</dbReference>
<gene>
    <name evidence="19" type="ORF">CNX65_15345</name>
</gene>
<dbReference type="SMART" id="SM00823">
    <property type="entry name" value="PKS_PP"/>
    <property type="match status" value="1"/>
</dbReference>
<reference evidence="19" key="1">
    <citation type="submission" date="2017-09" db="EMBL/GenBank/DDBJ databases">
        <title>Complete Genome Sequence of ansamitocin-producing Bacterium Actinosynnema pretiosum X47.</title>
        <authorList>
            <person name="Cao G."/>
            <person name="Zong G."/>
            <person name="Zhong C."/>
            <person name="Fu J."/>
        </authorList>
    </citation>
    <scope>NUCLEOTIDE SEQUENCE [LARGE SCALE GENOMIC DNA]</scope>
    <source>
        <strain evidence="19">X47</strain>
    </source>
</reference>
<keyword evidence="4" id="KW-0808">Transferase</keyword>
<dbReference type="InterPro" id="IPR014043">
    <property type="entry name" value="Acyl_transferase_dom"/>
</dbReference>
<dbReference type="InterPro" id="IPR016036">
    <property type="entry name" value="Malonyl_transacylase_ACP-bd"/>
</dbReference>
<dbReference type="SUPFAM" id="SSF52151">
    <property type="entry name" value="FabD/lysophospholipase-like"/>
    <property type="match status" value="1"/>
</dbReference>
<evidence type="ECO:0000256" key="3">
    <source>
        <dbReference type="ARBA" id="ARBA00022553"/>
    </source>
</evidence>
<feature type="active site" description="Proton donor; for dehydratase activity" evidence="14">
    <location>
        <position position="1105"/>
    </location>
</feature>
<dbReference type="PROSITE" id="PS00606">
    <property type="entry name" value="KS3_1"/>
    <property type="match status" value="1"/>
</dbReference>
<feature type="domain" description="Ketosynthase family 3 (KS3)" evidence="17">
    <location>
        <begin position="33"/>
        <end position="457"/>
    </location>
</feature>
<dbReference type="SMART" id="SM00825">
    <property type="entry name" value="PKS_KS"/>
    <property type="match status" value="1"/>
</dbReference>
<evidence type="ECO:0000256" key="2">
    <source>
        <dbReference type="ARBA" id="ARBA00022450"/>
    </source>
</evidence>
<evidence type="ECO:0000259" key="17">
    <source>
        <dbReference type="PROSITE" id="PS52004"/>
    </source>
</evidence>
<keyword evidence="5" id="KW-0677">Repeat</keyword>
<feature type="region of interest" description="N-terminal hotdog fold" evidence="14">
    <location>
        <begin position="910"/>
        <end position="1031"/>
    </location>
</feature>
<dbReference type="GO" id="GO:0004312">
    <property type="term" value="F:fatty acid synthase activity"/>
    <property type="evidence" value="ECO:0007669"/>
    <property type="project" value="TreeGrafter"/>
</dbReference>
<dbReference type="RefSeq" id="WP_096493698.1">
    <property type="nucleotide sequence ID" value="NZ_CP023445.1"/>
</dbReference>
<dbReference type="Pfam" id="PF08990">
    <property type="entry name" value="Docking"/>
    <property type="match status" value="1"/>
</dbReference>
<keyword evidence="15" id="KW-0175">Coiled coil</keyword>
<dbReference type="Pfam" id="PF00550">
    <property type="entry name" value="PP-binding"/>
    <property type="match status" value="1"/>
</dbReference>
<sequence length="1796" mass="188485">MAEEQKLREYLKRATTELRQARRRLAEVEDREPDPIALVAMGCRFPGGVRTPERLWQLLEAGADLVSGFPAERGWDQDALYDPDPDAPGRTYVVEGGFLSEVDHFDAGFFGISPREAAATDPQQRLLLETAWETVERAGIDPLSLAGSRTGVYIGCHYQDHGVLLNRAPESYEGYLVTASNTSVVSGRISYALGLRGPAVTIDTACSSSLTALHLAARSVREGECDLALAGGVAVMATPASFTGFSRQRGLAVDGRCKAFAAAADGMGLAEGLGLVLVERLSDARRNGHPVLAVLRGSAVNQDGASNGLTAPNGTAQQDVIRLALADARLSADQVDAVEAHGTGTTLGDPIEAQALLATYGQGRERPLWLGSVKSNTGHTQTASGIAGVIKVVLALRHGFLPRTLHVDAPSPHVDWSAGKVELLTEGRPWPEVGRPRRAGVSSFGVSGTNVHVILEQVEDAPVEPTPVRQVVPLLLSAKTPQALRACAAQLAPVVRTGLVDVGHSLATTRSAFERRAVLVAPDPDAAERGLTALAEGGELPELIQGAAVDRGEVVFVFPGQGSQWVGMGLGLRDSCPVFAARLDECAEALRSFVDWDLLGVLGDPGALERVDVVQPVLWAVMVSLAAVWESYGVRPAAVLGHSQGEIAAACVSGALSLVDGARVVALRSRAIRALAGRGGMVSIALPANLVRERLVEGVSVAAVNGPESTVVSGGSAGLEEFFAAAERDGLRVKWIPVDYASHSAHVEEIREELLAALGPISPVVGRVPLLSAVTGELVDGSGLGAAYWYRNLRETVEFERAVRSLSERGFGAFVEVSAHPVLTLGVQQTAEDALVVGTLRRDEDGLDRVLSSLAEAHVNGVEVDWSPAFPDAHRVDLPTYPFQRQRHRLPVGERAGADVESAGLRPAGHPLLGAAVEMPGGGALLTGRISLREHPWLADHSVFGTVLLPGTAFLELAVHAADTTGCGRIEELALEAPLVLPERGAAQLQLAVDPEDETGARTFHLHSRKGDAAEWTRNATGVLAANPGAPETVADAEWPPRGADPVPVDDFYTGFTERGYGHGPAFQGLRAAWRRGDEVFAEVRLPEELTGGADRYGLHPALLDAATHAVALTGARRDDAHLPFSWQGVTLHATGATSVRVRVLATGPDTYRVALTDETGAPVATAESLTVRPVTEEQVRPAHDSLFHVRWAPVPGDNGGGGAPVVAVPHDELRLATRLTGPALPTDPAAAPPGFALATFAGGATDLASATRAVTARALELLQSWLADDRLVESTLVVCTRGAVRTGSGDPEQDLAASAVWGLVRTAQTEHPDRFVLLDLDDHPDSAAALPAALATGEPQLALRAGLPHRPRLARAAAQDASAPVDLTGTVLVTGASGTLGRLVTRHLVEAHGARDLVLLSRRGADAEGVAEWVDELDRLTASVRVLACDAGDRADLARTLAGLPTPPTAVVHVAGVLDDGVLTAQDPERLDRVFTPKVDAVVNLHELTGSADLTAFVLFSSAAGTFGSAGQANYAAANAFLDAFAQHRRARGLPAVSLAWALWERRSAMTGHLGDADVARMTRGGMVPLSSRDGLGLFDAALRSPHPVLVPAAFDTAKLRARPDSVPPLLRDLVRGPVRRATATAATDHGLARRLAALPEADRERALVDLVRGHAATVLGHASPQEVGAHRPFKDLGFESLTAVELRNRLGAATGLRLPATLVFDHPTPAALAGALRDRLLPADAALPDAGGEAEIRRVLAELPVSRLREAGLLDALLGIAGRSGAPEPAEDAGIDELDVAALVDLALETGVES</sequence>
<dbReference type="Pfam" id="PF22953">
    <property type="entry name" value="SpnB_Rossmann"/>
    <property type="match status" value="1"/>
</dbReference>
<evidence type="ECO:0000256" key="4">
    <source>
        <dbReference type="ARBA" id="ARBA00022679"/>
    </source>
</evidence>
<dbReference type="CDD" id="cd00833">
    <property type="entry name" value="PKS"/>
    <property type="match status" value="1"/>
</dbReference>
<evidence type="ECO:0000256" key="14">
    <source>
        <dbReference type="PROSITE-ProRule" id="PRU01363"/>
    </source>
</evidence>
<dbReference type="Gene3D" id="1.10.1200.10">
    <property type="entry name" value="ACP-like"/>
    <property type="match status" value="1"/>
</dbReference>
<evidence type="ECO:0000256" key="6">
    <source>
        <dbReference type="ARBA" id="ARBA00023194"/>
    </source>
</evidence>
<keyword evidence="20" id="KW-1185">Reference proteome</keyword>
<evidence type="ECO:0000256" key="7">
    <source>
        <dbReference type="ARBA" id="ARBA00023268"/>
    </source>
</evidence>
<dbReference type="SUPFAM" id="SSF47336">
    <property type="entry name" value="ACP-like"/>
    <property type="match status" value="1"/>
</dbReference>
<dbReference type="InterPro" id="IPR049551">
    <property type="entry name" value="PKS_DH_C"/>
</dbReference>
<dbReference type="Pfam" id="PF00109">
    <property type="entry name" value="ketoacyl-synt"/>
    <property type="match status" value="1"/>
</dbReference>
<evidence type="ECO:0000256" key="10">
    <source>
        <dbReference type="ARBA" id="ARBA00060158"/>
    </source>
</evidence>
<dbReference type="Pfam" id="PF14765">
    <property type="entry name" value="PS-DH"/>
    <property type="match status" value="1"/>
</dbReference>
<keyword evidence="3" id="KW-0597">Phosphoprotein</keyword>
<evidence type="ECO:0000259" key="16">
    <source>
        <dbReference type="PROSITE" id="PS50075"/>
    </source>
</evidence>
<dbReference type="SMART" id="SM00827">
    <property type="entry name" value="PKS_AT"/>
    <property type="match status" value="1"/>
</dbReference>
<feature type="domain" description="Carrier" evidence="16">
    <location>
        <begin position="1647"/>
        <end position="1722"/>
    </location>
</feature>
<feature type="domain" description="PKS/mFAS DH" evidence="18">
    <location>
        <begin position="910"/>
        <end position="1181"/>
    </location>
</feature>
<evidence type="ECO:0000256" key="5">
    <source>
        <dbReference type="ARBA" id="ARBA00022737"/>
    </source>
</evidence>
<dbReference type="InterPro" id="IPR016039">
    <property type="entry name" value="Thiolase-like"/>
</dbReference>
<dbReference type="GO" id="GO:0004315">
    <property type="term" value="F:3-oxoacyl-[acyl-carrier-protein] synthase activity"/>
    <property type="evidence" value="ECO:0007669"/>
    <property type="project" value="InterPro"/>
</dbReference>
<dbReference type="InterPro" id="IPR055123">
    <property type="entry name" value="SpnB-like_Rossmann"/>
</dbReference>
<dbReference type="SUPFAM" id="SSF101173">
    <property type="entry name" value="Docking domain B of the erythromycin polyketide synthase (DEBS)"/>
    <property type="match status" value="1"/>
</dbReference>
<evidence type="ECO:0000256" key="13">
    <source>
        <dbReference type="ARBA" id="ARBA00066981"/>
    </source>
</evidence>
<dbReference type="InterPro" id="IPR006162">
    <property type="entry name" value="Ppantetheine_attach_site"/>
</dbReference>
<dbReference type="InterPro" id="IPR049552">
    <property type="entry name" value="PKS_DH_N"/>
</dbReference>
<dbReference type="EMBL" id="CP023445">
    <property type="protein sequence ID" value="ATE54496.1"/>
    <property type="molecule type" value="Genomic_DNA"/>
</dbReference>
<dbReference type="InterPro" id="IPR050091">
    <property type="entry name" value="PKS_NRPS_Biosynth_Enz"/>
</dbReference>
<dbReference type="GO" id="GO:0031177">
    <property type="term" value="F:phosphopantetheine binding"/>
    <property type="evidence" value="ECO:0007669"/>
    <property type="project" value="InterPro"/>
</dbReference>
<dbReference type="Gene3D" id="3.10.129.110">
    <property type="entry name" value="Polyketide synthase dehydratase"/>
    <property type="match status" value="1"/>
</dbReference>
<feature type="active site" description="Proton acceptor; for dehydratase activity" evidence="14">
    <location>
        <position position="941"/>
    </location>
</feature>
<dbReference type="SUPFAM" id="SSF51735">
    <property type="entry name" value="NAD(P)-binding Rossmann-fold domains"/>
    <property type="match status" value="2"/>
</dbReference>
<dbReference type="PANTHER" id="PTHR43775:SF51">
    <property type="entry name" value="INACTIVE PHENOLPHTHIOCEROL SYNTHESIS POLYKETIDE SYNTHASE TYPE I PKS1-RELATED"/>
    <property type="match status" value="1"/>
</dbReference>
<dbReference type="InterPro" id="IPR036291">
    <property type="entry name" value="NAD(P)-bd_dom_sf"/>
</dbReference>
<dbReference type="GO" id="GO:0006633">
    <property type="term" value="P:fatty acid biosynthetic process"/>
    <property type="evidence" value="ECO:0007669"/>
    <property type="project" value="InterPro"/>
</dbReference>
<dbReference type="PROSITE" id="PS52019">
    <property type="entry name" value="PKS_MFAS_DH"/>
    <property type="match status" value="1"/>
</dbReference>
<dbReference type="InterPro" id="IPR020806">
    <property type="entry name" value="PKS_PP-bd"/>
</dbReference>
<dbReference type="PANTHER" id="PTHR43775">
    <property type="entry name" value="FATTY ACID SYNTHASE"/>
    <property type="match status" value="1"/>
</dbReference>
<dbReference type="Gene3D" id="3.30.70.3290">
    <property type="match status" value="1"/>
</dbReference>
<dbReference type="InterPro" id="IPR001227">
    <property type="entry name" value="Ac_transferase_dom_sf"/>
</dbReference>
<comment type="pathway">
    <text evidence="11">Antibiotic biosynthesis; erythromycin biosynthesis.</text>
</comment>
<evidence type="ECO:0000313" key="19">
    <source>
        <dbReference type="EMBL" id="ATE54496.1"/>
    </source>
</evidence>
<dbReference type="SMART" id="SM00826">
    <property type="entry name" value="PKS_DH"/>
    <property type="match status" value="1"/>
</dbReference>
<dbReference type="PROSITE" id="PS00012">
    <property type="entry name" value="PHOSPHOPANTETHEINE"/>
    <property type="match status" value="1"/>
</dbReference>
<dbReference type="Pfam" id="PF21089">
    <property type="entry name" value="PKS_DH_N"/>
    <property type="match status" value="1"/>
</dbReference>
<feature type="region of interest" description="C-terminal hotdog fold" evidence="14">
    <location>
        <begin position="1044"/>
        <end position="1181"/>
    </location>
</feature>
<comment type="catalytic activity">
    <reaction evidence="9">
        <text>6 (S)-methylmalonyl-CoA + propanoyl-CoA + 6 NADPH + 12 H(+) = 6-deoxyerythronolide B + 6 CO2 + 6 NADP(+) + 7 CoA + H2O</text>
        <dbReference type="Rhea" id="RHEA:23068"/>
        <dbReference type="ChEBI" id="CHEBI:15377"/>
        <dbReference type="ChEBI" id="CHEBI:15378"/>
        <dbReference type="ChEBI" id="CHEBI:16089"/>
        <dbReference type="ChEBI" id="CHEBI:16526"/>
        <dbReference type="ChEBI" id="CHEBI:57287"/>
        <dbReference type="ChEBI" id="CHEBI:57327"/>
        <dbReference type="ChEBI" id="CHEBI:57392"/>
        <dbReference type="ChEBI" id="CHEBI:57783"/>
        <dbReference type="ChEBI" id="CHEBI:58349"/>
        <dbReference type="EC" id="2.3.1.94"/>
    </reaction>
</comment>
<dbReference type="CDD" id="cd08956">
    <property type="entry name" value="KR_3_FAS_SDR_x"/>
    <property type="match status" value="1"/>
</dbReference>
<keyword evidence="2" id="KW-0596">Phosphopantetheine</keyword>
<dbReference type="Pfam" id="PF02801">
    <property type="entry name" value="Ketoacyl-synt_C"/>
    <property type="match status" value="1"/>
</dbReference>
<evidence type="ECO:0000256" key="12">
    <source>
        <dbReference type="ARBA" id="ARBA00063272"/>
    </source>
</evidence>
<evidence type="ECO:0000256" key="11">
    <source>
        <dbReference type="ARBA" id="ARBA00060622"/>
    </source>
</evidence>
<dbReference type="InterPro" id="IPR049900">
    <property type="entry name" value="PKS_mFAS_DH"/>
</dbReference>
<dbReference type="GO" id="GO:0033068">
    <property type="term" value="P:macrolide biosynthetic process"/>
    <property type="evidence" value="ECO:0007669"/>
    <property type="project" value="UniProtKB-ARBA"/>
</dbReference>
<evidence type="ECO:0000259" key="18">
    <source>
        <dbReference type="PROSITE" id="PS52019"/>
    </source>
</evidence>
<name>A0A290Z670_9PSEU</name>
<dbReference type="FunFam" id="3.40.366.10:FF:000002">
    <property type="entry name" value="Probable polyketide synthase 2"/>
    <property type="match status" value="1"/>
</dbReference>
<dbReference type="SUPFAM" id="SSF55048">
    <property type="entry name" value="Probable ACP-binding domain of malonyl-CoA ACP transacylase"/>
    <property type="match status" value="1"/>
</dbReference>
<dbReference type="InterPro" id="IPR018201">
    <property type="entry name" value="Ketoacyl_synth_AS"/>
</dbReference>
<feature type="coiled-coil region" evidence="15">
    <location>
        <begin position="4"/>
        <end position="31"/>
    </location>
</feature>
<evidence type="ECO:0000313" key="20">
    <source>
        <dbReference type="Proteomes" id="UP000218505"/>
    </source>
</evidence>
<dbReference type="InterPro" id="IPR020807">
    <property type="entry name" value="PKS_DH"/>
</dbReference>
<comment type="function">
    <text evidence="10">Involved in the biosynthesis of antibiotic erythromycin via the biosynthesis of its aglycone precursor, 6-deoxyerythronolide B (6-dEB).</text>
</comment>
<dbReference type="PROSITE" id="PS52004">
    <property type="entry name" value="KS3_2"/>
    <property type="match status" value="1"/>
</dbReference>
<dbReference type="InterPro" id="IPR036736">
    <property type="entry name" value="ACP-like_sf"/>
</dbReference>
<dbReference type="InterPro" id="IPR032821">
    <property type="entry name" value="PKS_assoc"/>
</dbReference>
<dbReference type="InterPro" id="IPR009081">
    <property type="entry name" value="PP-bd_ACP"/>
</dbReference>
<dbReference type="FunFam" id="1.10.1200.10:FF:000007">
    <property type="entry name" value="Probable polyketide synthase pks17"/>
    <property type="match status" value="1"/>
</dbReference>
<dbReference type="KEGG" id="apre:CNX65_15345"/>
<dbReference type="InterPro" id="IPR016035">
    <property type="entry name" value="Acyl_Trfase/lysoPLipase"/>
</dbReference>
<evidence type="ECO:0000256" key="15">
    <source>
        <dbReference type="SAM" id="Coils"/>
    </source>
</evidence>
<dbReference type="SUPFAM" id="SSF53901">
    <property type="entry name" value="Thiolase-like"/>
    <property type="match status" value="1"/>
</dbReference>
<dbReference type="Pfam" id="PF00698">
    <property type="entry name" value="Acyl_transf_1"/>
    <property type="match status" value="1"/>
</dbReference>
<accession>A0A290Z670</accession>
<dbReference type="Gene3D" id="3.40.366.10">
    <property type="entry name" value="Malonyl-Coenzyme A Acyl Carrier Protein, domain 2"/>
    <property type="match status" value="1"/>
</dbReference>
<dbReference type="InterPro" id="IPR057326">
    <property type="entry name" value="KR_dom"/>
</dbReference>
<dbReference type="Gene3D" id="3.40.47.10">
    <property type="match status" value="1"/>
</dbReference>
<dbReference type="InterPro" id="IPR042104">
    <property type="entry name" value="PKS_dehydratase_sf"/>
</dbReference>
<evidence type="ECO:0000256" key="1">
    <source>
        <dbReference type="ARBA" id="ARBA00001957"/>
    </source>
</evidence>
<dbReference type="EC" id="2.3.1.94" evidence="13"/>
<dbReference type="SMART" id="SM01294">
    <property type="entry name" value="PKS_PP_betabranch"/>
    <property type="match status" value="1"/>
</dbReference>
<keyword evidence="6" id="KW-0045">Antibiotic biosynthesis</keyword>
<dbReference type="InterPro" id="IPR036299">
    <property type="entry name" value="Polyketide_synth_docking_sf"/>
</dbReference>
<organism evidence="19 20">
    <name type="scientific">Actinosynnema pretiosum</name>
    <dbReference type="NCBI Taxonomy" id="42197"/>
    <lineage>
        <taxon>Bacteria</taxon>
        <taxon>Bacillati</taxon>
        <taxon>Actinomycetota</taxon>
        <taxon>Actinomycetes</taxon>
        <taxon>Pseudonocardiales</taxon>
        <taxon>Pseudonocardiaceae</taxon>
        <taxon>Actinosynnema</taxon>
    </lineage>
</organism>
<protein>
    <recommendedName>
        <fullName evidence="13">6-deoxyerythronolide-B synthase</fullName>
        <ecNumber evidence="13">2.3.1.94</ecNumber>
    </recommendedName>
</protein>
<dbReference type="Proteomes" id="UP000218505">
    <property type="component" value="Chromosome"/>
</dbReference>
<dbReference type="Pfam" id="PF16197">
    <property type="entry name" value="KAsynt_C_assoc"/>
    <property type="match status" value="1"/>
</dbReference>
<dbReference type="SMART" id="SM00822">
    <property type="entry name" value="PKS_KR"/>
    <property type="match status" value="1"/>
</dbReference>
<dbReference type="FunFam" id="3.40.47.10:FF:000019">
    <property type="entry name" value="Polyketide synthase type I"/>
    <property type="match status" value="1"/>
</dbReference>
<dbReference type="InterPro" id="IPR020841">
    <property type="entry name" value="PKS_Beta-ketoAc_synthase_dom"/>
</dbReference>
<dbReference type="InterPro" id="IPR014031">
    <property type="entry name" value="Ketoacyl_synth_C"/>
</dbReference>
<comment type="cofactor">
    <cofactor evidence="1">
        <name>pantetheine 4'-phosphate</name>
        <dbReference type="ChEBI" id="CHEBI:47942"/>
    </cofactor>
</comment>
<keyword evidence="7" id="KW-0511">Multifunctional enzyme</keyword>
<comment type="subunit">
    <text evidence="12">Homodimer. Erythronolide synthase is composed of EryAI, EryAII and EryAIII multimodular (2 modules) polypeptides each coding for a functional synthase subunit which participates in 2 of the six FAS-like elongation steps required for formation of the polyketide. Module 1, 2, 3, 4, 5, and 6 participating in biosynthesis steps 1, 2, 3, 4, 5, and 6, respectively.</text>
</comment>
<dbReference type="PROSITE" id="PS50075">
    <property type="entry name" value="CARRIER"/>
    <property type="match status" value="1"/>
</dbReference>
<evidence type="ECO:0000256" key="9">
    <source>
        <dbReference type="ARBA" id="ARBA00052442"/>
    </source>
</evidence>
<keyword evidence="8" id="KW-0012">Acyltransferase</keyword>
<dbReference type="InterPro" id="IPR015083">
    <property type="entry name" value="NorB/c/GfsB-D-like_docking"/>
</dbReference>
<evidence type="ECO:0000256" key="8">
    <source>
        <dbReference type="ARBA" id="ARBA00023315"/>
    </source>
</evidence>
<dbReference type="InterPro" id="IPR013968">
    <property type="entry name" value="PKS_KR"/>
</dbReference>